<dbReference type="Proteomes" id="UP000199459">
    <property type="component" value="Unassembled WGS sequence"/>
</dbReference>
<keyword evidence="6" id="KW-0119">Carbohydrate metabolism</keyword>
<evidence type="ECO:0000256" key="5">
    <source>
        <dbReference type="ARBA" id="ARBA00022679"/>
    </source>
</evidence>
<dbReference type="STRING" id="917.SAMN05216326_10785"/>
<dbReference type="Gene3D" id="3.40.50.2000">
    <property type="entry name" value="Glycogen Phosphorylase B"/>
    <property type="match status" value="2"/>
</dbReference>
<dbReference type="Pfam" id="PF00534">
    <property type="entry name" value="Glycos_transf_1"/>
    <property type="match status" value="1"/>
</dbReference>
<keyword evidence="4" id="KW-0328">Glycosyltransferase</keyword>
<dbReference type="GO" id="GO:0016757">
    <property type="term" value="F:glycosyltransferase activity"/>
    <property type="evidence" value="ECO:0007669"/>
    <property type="project" value="UniProtKB-KW"/>
</dbReference>
<dbReference type="InterPro" id="IPR001296">
    <property type="entry name" value="Glyco_trans_1"/>
</dbReference>
<accession>A0A1H8I1J0</accession>
<evidence type="ECO:0000259" key="7">
    <source>
        <dbReference type="Pfam" id="PF00534"/>
    </source>
</evidence>
<reference evidence="9 10" key="1">
    <citation type="submission" date="2016-10" db="EMBL/GenBank/DDBJ databases">
        <authorList>
            <person name="de Groot N.N."/>
        </authorList>
    </citation>
    <scope>NUCLEOTIDE SEQUENCE [LARGE SCALE GENOMIC DNA]</scope>
    <source>
        <strain evidence="9 10">Nm22</strain>
    </source>
</reference>
<dbReference type="OrthoDB" id="484631at2"/>
<dbReference type="InterPro" id="IPR049438">
    <property type="entry name" value="TreT_GT1"/>
</dbReference>
<dbReference type="EMBL" id="FOCP01000028">
    <property type="protein sequence ID" value="SEN62141.1"/>
    <property type="molecule type" value="Genomic_DNA"/>
</dbReference>
<protein>
    <submittedName>
        <fullName evidence="9">Trehalose synthase (ADP-glucose)</fullName>
    </submittedName>
</protein>
<dbReference type="PANTHER" id="PTHR47779">
    <property type="entry name" value="SYNTHASE (CCG-9), PUTATIVE (AFU_ORTHOLOGUE AFUA_3G12100)-RELATED"/>
    <property type="match status" value="1"/>
</dbReference>
<dbReference type="SUPFAM" id="SSF53756">
    <property type="entry name" value="UDP-Glycosyltransferase/glycogen phosphorylase"/>
    <property type="match status" value="1"/>
</dbReference>
<dbReference type="RefSeq" id="WP_090634355.1">
    <property type="nucleotide sequence ID" value="NZ_FOCP01000028.1"/>
</dbReference>
<organism evidence="9 10">
    <name type="scientific">Nitrosomonas marina</name>
    <dbReference type="NCBI Taxonomy" id="917"/>
    <lineage>
        <taxon>Bacteria</taxon>
        <taxon>Pseudomonadati</taxon>
        <taxon>Pseudomonadota</taxon>
        <taxon>Betaproteobacteria</taxon>
        <taxon>Nitrosomonadales</taxon>
        <taxon>Nitrosomonadaceae</taxon>
        <taxon>Nitrosomonas</taxon>
    </lineage>
</organism>
<comment type="similarity">
    <text evidence="1">Belongs to the glycosyltransferase group 1 family. Glycosyltransferase 4 subfamily.</text>
</comment>
<comment type="subunit">
    <text evidence="2">Homodimer.</text>
</comment>
<evidence type="ECO:0000313" key="9">
    <source>
        <dbReference type="EMBL" id="SEN62141.1"/>
    </source>
</evidence>
<evidence type="ECO:0000256" key="3">
    <source>
        <dbReference type="ARBA" id="ARBA00022526"/>
    </source>
</evidence>
<evidence type="ECO:0000256" key="6">
    <source>
        <dbReference type="ARBA" id="ARBA00023277"/>
    </source>
</evidence>
<dbReference type="InterPro" id="IPR052078">
    <property type="entry name" value="Trehalose_Metab_GTase"/>
</dbReference>
<feature type="domain" description="Trehalose synthase N-terminal" evidence="8">
    <location>
        <begin position="33"/>
        <end position="177"/>
    </location>
</feature>
<gene>
    <name evidence="9" type="ORF">SAMN05216325_1286</name>
</gene>
<dbReference type="PANTHER" id="PTHR47779:SF1">
    <property type="entry name" value="SYNTHASE (CCG-9), PUTATIVE (AFU_ORTHOLOGUE AFUA_3G12100)-RELATED"/>
    <property type="match status" value="1"/>
</dbReference>
<name>A0A1H8I1J0_9PROT</name>
<dbReference type="GO" id="GO:0006006">
    <property type="term" value="P:glucose metabolic process"/>
    <property type="evidence" value="ECO:0007669"/>
    <property type="project" value="UniProtKB-KW"/>
</dbReference>
<feature type="domain" description="Glycosyl transferase family 1" evidence="7">
    <location>
        <begin position="211"/>
        <end position="378"/>
    </location>
</feature>
<evidence type="ECO:0000313" key="10">
    <source>
        <dbReference type="Proteomes" id="UP000199459"/>
    </source>
</evidence>
<evidence type="ECO:0000256" key="4">
    <source>
        <dbReference type="ARBA" id="ARBA00022676"/>
    </source>
</evidence>
<keyword evidence="5" id="KW-0808">Transferase</keyword>
<evidence type="ECO:0000256" key="2">
    <source>
        <dbReference type="ARBA" id="ARBA00011738"/>
    </source>
</evidence>
<proteinExistence type="inferred from homology"/>
<keyword evidence="3" id="KW-0313">Glucose metabolism</keyword>
<dbReference type="AlphaFoldDB" id="A0A1H8I1J0"/>
<evidence type="ECO:0000256" key="1">
    <source>
        <dbReference type="ARBA" id="ARBA00009481"/>
    </source>
</evidence>
<sequence length="423" mass="47594">MSLLDDYAQICGNDVIAHLQQLAAPFHGARVVHVNSTRVGGGVAEILTKMIPLMQELGIDASWEVITGESQFYECTKGMHNTLQGNQIHLSDKLLGVYERTNAENAESLRESLTEADFVFIHDPQPAALLQHFPNRKGKWIWRCHIDASHPYRPVWKYLRKFIVPYDASIFSLAAFAHELPHPIYLIPPSIDPLSDKNIELEPGAVRQVYEKYRLDPERPLILQVSRFDRFKDPIGVIEAYQLAKKYLPSLQLVLAGGEATDDPEGGVVLGEVQEAAYGDPDIHILLLPSDAHLEINALQRAADITLQKSIREGFGLTVTEAMWKGKPVIGGDVGGIRLQVINHHTGFLASTPEGAALRIRYLLYQPEKIREMGEKARVFVRDNFLITRHLREYLALMVALLYESQDRIELSCSSLNQEIHDL</sequence>
<evidence type="ECO:0000259" key="8">
    <source>
        <dbReference type="Pfam" id="PF21269"/>
    </source>
</evidence>
<dbReference type="Pfam" id="PF21269">
    <property type="entry name" value="TreT_GT1"/>
    <property type="match status" value="1"/>
</dbReference>